<name>A0A074Y352_AURSE</name>
<dbReference type="InParanoid" id="A0A074Y352"/>
<evidence type="ECO:0000313" key="2">
    <source>
        <dbReference type="Proteomes" id="UP000030641"/>
    </source>
</evidence>
<dbReference type="Proteomes" id="UP000030641">
    <property type="component" value="Unassembled WGS sequence"/>
</dbReference>
<accession>A0A074Y352</accession>
<organism evidence="1 2">
    <name type="scientific">Aureobasidium subglaciale (strain EXF-2481)</name>
    <name type="common">Aureobasidium pullulans var. subglaciale</name>
    <dbReference type="NCBI Taxonomy" id="1043005"/>
    <lineage>
        <taxon>Eukaryota</taxon>
        <taxon>Fungi</taxon>
        <taxon>Dikarya</taxon>
        <taxon>Ascomycota</taxon>
        <taxon>Pezizomycotina</taxon>
        <taxon>Dothideomycetes</taxon>
        <taxon>Dothideomycetidae</taxon>
        <taxon>Dothideales</taxon>
        <taxon>Saccotheciaceae</taxon>
        <taxon>Aureobasidium</taxon>
    </lineage>
</organism>
<dbReference type="EMBL" id="KL584772">
    <property type="protein sequence ID" value="KEQ92223.1"/>
    <property type="molecule type" value="Genomic_DNA"/>
</dbReference>
<keyword evidence="2" id="KW-1185">Reference proteome</keyword>
<reference evidence="1 2" key="1">
    <citation type="journal article" date="2014" name="BMC Genomics">
        <title>Genome sequencing of four Aureobasidium pullulans varieties: biotechnological potential, stress tolerance, and description of new species.</title>
        <authorList>
            <person name="Gostin Ar C."/>
            <person name="Ohm R.A."/>
            <person name="Kogej T."/>
            <person name="Sonjak S."/>
            <person name="Turk M."/>
            <person name="Zajc J."/>
            <person name="Zalar P."/>
            <person name="Grube M."/>
            <person name="Sun H."/>
            <person name="Han J."/>
            <person name="Sharma A."/>
            <person name="Chiniquy J."/>
            <person name="Ngan C.Y."/>
            <person name="Lipzen A."/>
            <person name="Barry K."/>
            <person name="Grigoriev I.V."/>
            <person name="Gunde-Cimerman N."/>
        </authorList>
    </citation>
    <scope>NUCLEOTIDE SEQUENCE [LARGE SCALE GENOMIC DNA]</scope>
    <source>
        <strain evidence="1 2">EXF-2481</strain>
    </source>
</reference>
<sequence>MTGARFLSKHNHNERQLCVRRSLWGAGRRCTRLYTCPAFDISGRPEESLRHISSSWPRGQPTFSHYCVLQVQIVRCRPLPLAGFNLISTKDGERVLAPTPETRTWRSEESTWRTRSTKTSCDEPLTRAVNKHEIQYQVESVAMRLRSSMIFLSLDELFDE</sequence>
<dbReference type="HOGENOM" id="CLU_1651811_0_0_1"/>
<dbReference type="RefSeq" id="XP_013340741.1">
    <property type="nucleotide sequence ID" value="XM_013485287.1"/>
</dbReference>
<dbReference type="AlphaFoldDB" id="A0A074Y352"/>
<gene>
    <name evidence="1" type="ORF">AUEXF2481DRAFT_438113</name>
</gene>
<protein>
    <submittedName>
        <fullName evidence="1">Uncharacterized protein</fullName>
    </submittedName>
</protein>
<evidence type="ECO:0000313" key="1">
    <source>
        <dbReference type="EMBL" id="KEQ92223.1"/>
    </source>
</evidence>
<proteinExistence type="predicted"/>
<dbReference type="GeneID" id="25367504"/>